<dbReference type="InterPro" id="IPR005484">
    <property type="entry name" value="Ribosomal_uL18_bac/plant/anim"/>
</dbReference>
<dbReference type="PANTHER" id="PTHR12899">
    <property type="entry name" value="39S RIBOSOMAL PROTEIN L18, MITOCHONDRIAL"/>
    <property type="match status" value="1"/>
</dbReference>
<evidence type="ECO:0000313" key="8">
    <source>
        <dbReference type="EMBL" id="SFW41185.1"/>
    </source>
</evidence>
<dbReference type="Proteomes" id="UP000183257">
    <property type="component" value="Unassembled WGS sequence"/>
</dbReference>
<dbReference type="FunFam" id="3.30.420.100:FF:000001">
    <property type="entry name" value="50S ribosomal protein L18"/>
    <property type="match status" value="1"/>
</dbReference>
<dbReference type="Gene3D" id="3.30.420.100">
    <property type="match status" value="1"/>
</dbReference>
<accession>A0A1K1P0Z6</accession>
<dbReference type="OrthoDB" id="9810939at2"/>
<evidence type="ECO:0000256" key="7">
    <source>
        <dbReference type="HAMAP-Rule" id="MF_01337"/>
    </source>
</evidence>
<keyword evidence="9" id="KW-1185">Reference proteome</keyword>
<name>A0A1K1P0Z6_9FLAO</name>
<dbReference type="RefSeq" id="WP_072303182.1">
    <property type="nucleotide sequence ID" value="NZ_CBDUMO010000026.1"/>
</dbReference>
<dbReference type="EMBL" id="FPIY01000002">
    <property type="protein sequence ID" value="SFW41185.1"/>
    <property type="molecule type" value="Genomic_DNA"/>
</dbReference>
<dbReference type="Pfam" id="PF00861">
    <property type="entry name" value="Ribosomal_L18p"/>
    <property type="match status" value="1"/>
</dbReference>
<reference evidence="9" key="1">
    <citation type="submission" date="2016-11" db="EMBL/GenBank/DDBJ databases">
        <authorList>
            <person name="Varghese N."/>
            <person name="Submissions S."/>
        </authorList>
    </citation>
    <scope>NUCLEOTIDE SEQUENCE [LARGE SCALE GENOMIC DNA]</scope>
    <source>
        <strain evidence="9">DSM 24786</strain>
    </source>
</reference>
<dbReference type="STRING" id="76595.SAMN05660313_01513"/>
<dbReference type="PANTHER" id="PTHR12899:SF3">
    <property type="entry name" value="LARGE RIBOSOMAL SUBUNIT PROTEIN UL18M"/>
    <property type="match status" value="1"/>
</dbReference>
<organism evidence="8 9">
    <name type="scientific">Cellulophaga fucicola</name>
    <dbReference type="NCBI Taxonomy" id="76595"/>
    <lineage>
        <taxon>Bacteria</taxon>
        <taxon>Pseudomonadati</taxon>
        <taxon>Bacteroidota</taxon>
        <taxon>Flavobacteriia</taxon>
        <taxon>Flavobacteriales</taxon>
        <taxon>Flavobacteriaceae</taxon>
        <taxon>Cellulophaga</taxon>
    </lineage>
</organism>
<sequence length="117" mass="12783">MGLSKTERRHRIKRRIRKVSFGTATKPRLAVFRSNKEIYAQIIDDNAGTTLVSASSRDNGLDAKGTKIEIANQVGKVIAEKALKAGIETIAFDRGGNLYHGRIKSLAEGAREGGLKF</sequence>
<keyword evidence="5 7" id="KW-0687">Ribonucleoprotein</keyword>
<comment type="subunit">
    <text evidence="7">Part of the 50S ribosomal subunit; part of the 5S rRNA/L5/L18/L25 subcomplex. Contacts the 5S and 23S rRNAs.</text>
</comment>
<keyword evidence="4 7" id="KW-0689">Ribosomal protein</keyword>
<evidence type="ECO:0000256" key="3">
    <source>
        <dbReference type="ARBA" id="ARBA00022884"/>
    </source>
</evidence>
<gene>
    <name evidence="7" type="primary">rplR</name>
    <name evidence="8" type="ORF">SAMN05660313_01513</name>
</gene>
<evidence type="ECO:0000256" key="4">
    <source>
        <dbReference type="ARBA" id="ARBA00022980"/>
    </source>
</evidence>
<dbReference type="HAMAP" id="MF_01337_B">
    <property type="entry name" value="Ribosomal_uL18_B"/>
    <property type="match status" value="1"/>
</dbReference>
<dbReference type="GO" id="GO:0022625">
    <property type="term" value="C:cytosolic large ribosomal subunit"/>
    <property type="evidence" value="ECO:0007669"/>
    <property type="project" value="TreeGrafter"/>
</dbReference>
<evidence type="ECO:0000313" key="9">
    <source>
        <dbReference type="Proteomes" id="UP000183257"/>
    </source>
</evidence>
<evidence type="ECO:0000256" key="5">
    <source>
        <dbReference type="ARBA" id="ARBA00023274"/>
    </source>
</evidence>
<evidence type="ECO:0000256" key="1">
    <source>
        <dbReference type="ARBA" id="ARBA00007116"/>
    </source>
</evidence>
<protein>
    <recommendedName>
        <fullName evidence="6 7">Large ribosomal subunit protein uL18</fullName>
    </recommendedName>
</protein>
<dbReference type="NCBIfam" id="TIGR00060">
    <property type="entry name" value="L18_bact"/>
    <property type="match status" value="1"/>
</dbReference>
<comment type="similarity">
    <text evidence="1 7">Belongs to the universal ribosomal protein uL18 family.</text>
</comment>
<dbReference type="AlphaFoldDB" id="A0A1K1P0Z6"/>
<dbReference type="GO" id="GO:0006412">
    <property type="term" value="P:translation"/>
    <property type="evidence" value="ECO:0007669"/>
    <property type="project" value="UniProtKB-UniRule"/>
</dbReference>
<dbReference type="GO" id="GO:0003735">
    <property type="term" value="F:structural constituent of ribosome"/>
    <property type="evidence" value="ECO:0007669"/>
    <property type="project" value="InterPro"/>
</dbReference>
<dbReference type="InterPro" id="IPR057268">
    <property type="entry name" value="Ribosomal_L18"/>
</dbReference>
<evidence type="ECO:0000256" key="2">
    <source>
        <dbReference type="ARBA" id="ARBA00022730"/>
    </source>
</evidence>
<keyword evidence="2 7" id="KW-0699">rRNA-binding</keyword>
<proteinExistence type="inferred from homology"/>
<dbReference type="GO" id="GO:0008097">
    <property type="term" value="F:5S rRNA binding"/>
    <property type="evidence" value="ECO:0007669"/>
    <property type="project" value="TreeGrafter"/>
</dbReference>
<keyword evidence="3 7" id="KW-0694">RNA-binding</keyword>
<dbReference type="CDD" id="cd00432">
    <property type="entry name" value="Ribosomal_L18_L5e"/>
    <property type="match status" value="1"/>
</dbReference>
<dbReference type="InterPro" id="IPR004389">
    <property type="entry name" value="Ribosomal_uL18_bac-type"/>
</dbReference>
<dbReference type="SUPFAM" id="SSF53137">
    <property type="entry name" value="Translational machinery components"/>
    <property type="match status" value="1"/>
</dbReference>
<comment type="function">
    <text evidence="7">This is one of the proteins that bind and probably mediate the attachment of the 5S RNA into the large ribosomal subunit, where it forms part of the central protuberance.</text>
</comment>
<evidence type="ECO:0000256" key="6">
    <source>
        <dbReference type="ARBA" id="ARBA00035197"/>
    </source>
</evidence>